<keyword evidence="3" id="KW-0813">Transport</keyword>
<keyword evidence="4 8" id="KW-0812">Transmembrane</keyword>
<feature type="transmembrane region" description="Helical" evidence="8">
    <location>
        <begin position="533"/>
        <end position="555"/>
    </location>
</feature>
<feature type="transmembrane region" description="Helical" evidence="8">
    <location>
        <begin position="238"/>
        <end position="261"/>
    </location>
</feature>
<dbReference type="PANTHER" id="PTHR23514">
    <property type="entry name" value="BYPASS OF STOP CODON PROTEIN 6"/>
    <property type="match status" value="1"/>
</dbReference>
<dbReference type="GO" id="GO:0012505">
    <property type="term" value="C:endomembrane system"/>
    <property type="evidence" value="ECO:0007669"/>
    <property type="project" value="UniProtKB-SubCell"/>
</dbReference>
<comment type="similarity">
    <text evidence="2">Belongs to the major facilitator superfamily.</text>
</comment>
<dbReference type="InterPro" id="IPR036259">
    <property type="entry name" value="MFS_trans_sf"/>
</dbReference>
<dbReference type="EMBL" id="AYKW01000068">
    <property type="protein sequence ID" value="PIL23538.1"/>
    <property type="molecule type" value="Genomic_DNA"/>
</dbReference>
<evidence type="ECO:0000256" key="8">
    <source>
        <dbReference type="SAM" id="Phobius"/>
    </source>
</evidence>
<feature type="region of interest" description="Disordered" evidence="7">
    <location>
        <begin position="1"/>
        <end position="49"/>
    </location>
</feature>
<dbReference type="Proteomes" id="UP000230002">
    <property type="component" value="Unassembled WGS sequence"/>
</dbReference>
<proteinExistence type="inferred from homology"/>
<evidence type="ECO:0000259" key="9">
    <source>
        <dbReference type="PROSITE" id="PS50850"/>
    </source>
</evidence>
<dbReference type="SUPFAM" id="SSF103473">
    <property type="entry name" value="MFS general substrate transporter"/>
    <property type="match status" value="1"/>
</dbReference>
<sequence>MDSTVSHRPPSHAGFVDSRGSKEDMTDNAPRPAHLAQTSTQERTVTRHGLAQDRNLLRVLHESALDTTDVGAASSLDLPATLAASDRVRRRSDVSRIRPTALNSLYASELVQGPDPANDPSAIELPVLTYFGKSDLTSTTFRDTNVTLRENAVAGASSKGGDPEVVLSYQTSVPPSVRGEDDGASMTPSVSATQKAVYRRKSLIHFLALCFCVFGMGWNDGTTGPMLPRIQDHYHVNFAIVSLVFVCGACGYVSGGMANVYLTDKFGFGKVLLIGAAFQVVAYTMISPAGPFPLMCCAFFLIGFGLSLQNAHANGFVASLKRDSPTKMGFLHGSYGLGALVSPLISTQFAKSPTHWSLHYVTSAGVYVAILSVLWFVFRGRRQEEVLEEEGEVGTDADVVGSNKYKQIFTLKEVHLLALFALIYVGVEVTLGGWSVTFILDKRHGDSSSGYIASGFFGGMMLGRILLLWLNKKIGERLALFIYALIAIGLEVTVWLVPSLIENAIAVSFVGLVLGPMYPILMNQSTAILPRWLLTGCMGYIAGIGQAGSAVLPFLTGLLASKFGIVSLQPFIVSMMSTLIVIWAVIPRARYVPT</sequence>
<feature type="transmembrane region" description="Helical" evidence="8">
    <location>
        <begin position="329"/>
        <end position="350"/>
    </location>
</feature>
<keyword evidence="6 8" id="KW-0472">Membrane</keyword>
<feature type="transmembrane region" description="Helical" evidence="8">
    <location>
        <begin position="451"/>
        <end position="471"/>
    </location>
</feature>
<evidence type="ECO:0000256" key="5">
    <source>
        <dbReference type="ARBA" id="ARBA00022989"/>
    </source>
</evidence>
<name>A0A2G8RQC0_9APHY</name>
<dbReference type="GO" id="GO:0016020">
    <property type="term" value="C:membrane"/>
    <property type="evidence" value="ECO:0007669"/>
    <property type="project" value="TreeGrafter"/>
</dbReference>
<dbReference type="OrthoDB" id="413079at2759"/>
<feature type="domain" description="Major facilitator superfamily (MFS) profile" evidence="9">
    <location>
        <begin position="205"/>
        <end position="590"/>
    </location>
</feature>
<feature type="transmembrane region" description="Helical" evidence="8">
    <location>
        <begin position="268"/>
        <end position="286"/>
    </location>
</feature>
<dbReference type="Pfam" id="PF07690">
    <property type="entry name" value="MFS_1"/>
    <property type="match status" value="1"/>
</dbReference>
<comment type="caution">
    <text evidence="10">The sequence shown here is derived from an EMBL/GenBank/DDBJ whole genome shotgun (WGS) entry which is preliminary data.</text>
</comment>
<evidence type="ECO:0000313" key="10">
    <source>
        <dbReference type="EMBL" id="PIL23538.1"/>
    </source>
</evidence>
<dbReference type="PROSITE" id="PS50850">
    <property type="entry name" value="MFS"/>
    <property type="match status" value="1"/>
</dbReference>
<feature type="transmembrane region" description="Helical" evidence="8">
    <location>
        <begin position="356"/>
        <end position="378"/>
    </location>
</feature>
<evidence type="ECO:0000256" key="6">
    <source>
        <dbReference type="ARBA" id="ARBA00023136"/>
    </source>
</evidence>
<comment type="subcellular location">
    <subcellularLocation>
        <location evidence="1">Endomembrane system</location>
        <topology evidence="1">Multi-pass membrane protein</topology>
    </subcellularLocation>
</comment>
<dbReference type="STRING" id="1077348.A0A2G8RQC0"/>
<dbReference type="GO" id="GO:0022857">
    <property type="term" value="F:transmembrane transporter activity"/>
    <property type="evidence" value="ECO:0007669"/>
    <property type="project" value="InterPro"/>
</dbReference>
<feature type="transmembrane region" description="Helical" evidence="8">
    <location>
        <begin position="567"/>
        <end position="586"/>
    </location>
</feature>
<protein>
    <submittedName>
        <fullName evidence="10">MFS general substrate transporter</fullName>
    </submittedName>
</protein>
<dbReference type="Gene3D" id="1.20.1250.20">
    <property type="entry name" value="MFS general substrate transporter like domains"/>
    <property type="match status" value="2"/>
</dbReference>
<dbReference type="InterPro" id="IPR011701">
    <property type="entry name" value="MFS"/>
</dbReference>
<feature type="transmembrane region" description="Helical" evidence="8">
    <location>
        <begin position="503"/>
        <end position="521"/>
    </location>
</feature>
<dbReference type="FunFam" id="1.20.1250.20:FF:000286">
    <property type="entry name" value="MFS efflux transporter"/>
    <property type="match status" value="1"/>
</dbReference>
<accession>A0A2G8RQC0</accession>
<feature type="transmembrane region" description="Helical" evidence="8">
    <location>
        <begin position="202"/>
        <end position="218"/>
    </location>
</feature>
<organism evidence="10 11">
    <name type="scientific">Ganoderma sinense ZZ0214-1</name>
    <dbReference type="NCBI Taxonomy" id="1077348"/>
    <lineage>
        <taxon>Eukaryota</taxon>
        <taxon>Fungi</taxon>
        <taxon>Dikarya</taxon>
        <taxon>Basidiomycota</taxon>
        <taxon>Agaricomycotina</taxon>
        <taxon>Agaricomycetes</taxon>
        <taxon>Polyporales</taxon>
        <taxon>Polyporaceae</taxon>
        <taxon>Ganoderma</taxon>
    </lineage>
</organism>
<feature type="transmembrane region" description="Helical" evidence="8">
    <location>
        <begin position="478"/>
        <end position="497"/>
    </location>
</feature>
<dbReference type="InterPro" id="IPR051788">
    <property type="entry name" value="MFS_Transporter"/>
</dbReference>
<feature type="transmembrane region" description="Helical" evidence="8">
    <location>
        <begin position="292"/>
        <end position="308"/>
    </location>
</feature>
<feature type="transmembrane region" description="Helical" evidence="8">
    <location>
        <begin position="414"/>
        <end position="439"/>
    </location>
</feature>
<evidence type="ECO:0000256" key="7">
    <source>
        <dbReference type="SAM" id="MobiDB-lite"/>
    </source>
</evidence>
<keyword evidence="5 8" id="KW-1133">Transmembrane helix</keyword>
<reference evidence="10 11" key="1">
    <citation type="journal article" date="2015" name="Sci. Rep.">
        <title>Chromosome-level genome map provides insights into diverse defense mechanisms in the medicinal fungus Ganoderma sinense.</title>
        <authorList>
            <person name="Zhu Y."/>
            <person name="Xu J."/>
            <person name="Sun C."/>
            <person name="Zhou S."/>
            <person name="Xu H."/>
            <person name="Nelson D.R."/>
            <person name="Qian J."/>
            <person name="Song J."/>
            <person name="Luo H."/>
            <person name="Xiang L."/>
            <person name="Li Y."/>
            <person name="Xu Z."/>
            <person name="Ji A."/>
            <person name="Wang L."/>
            <person name="Lu S."/>
            <person name="Hayward A."/>
            <person name="Sun W."/>
            <person name="Li X."/>
            <person name="Schwartz D.C."/>
            <person name="Wang Y."/>
            <person name="Chen S."/>
        </authorList>
    </citation>
    <scope>NUCLEOTIDE SEQUENCE [LARGE SCALE GENOMIC DNA]</scope>
    <source>
        <strain evidence="10 11">ZZ0214-1</strain>
    </source>
</reference>
<evidence type="ECO:0000313" key="11">
    <source>
        <dbReference type="Proteomes" id="UP000230002"/>
    </source>
</evidence>
<dbReference type="AlphaFoldDB" id="A0A2G8RQC0"/>
<keyword evidence="11" id="KW-1185">Reference proteome</keyword>
<evidence type="ECO:0000256" key="2">
    <source>
        <dbReference type="ARBA" id="ARBA00008335"/>
    </source>
</evidence>
<evidence type="ECO:0000256" key="1">
    <source>
        <dbReference type="ARBA" id="ARBA00004127"/>
    </source>
</evidence>
<gene>
    <name evidence="10" type="ORF">GSI_14851</name>
</gene>
<evidence type="ECO:0000256" key="4">
    <source>
        <dbReference type="ARBA" id="ARBA00022692"/>
    </source>
</evidence>
<evidence type="ECO:0000256" key="3">
    <source>
        <dbReference type="ARBA" id="ARBA00022448"/>
    </source>
</evidence>
<dbReference type="PANTHER" id="PTHR23514:SF3">
    <property type="entry name" value="BYPASS OF STOP CODON PROTEIN 6"/>
    <property type="match status" value="1"/>
</dbReference>
<dbReference type="InterPro" id="IPR020846">
    <property type="entry name" value="MFS_dom"/>
</dbReference>